<accession>A0A8J6N813</accession>
<dbReference type="EC" id="2.7.13.3" evidence="2"/>
<keyword evidence="3" id="KW-0472">Membrane</keyword>
<dbReference type="InterPro" id="IPR036097">
    <property type="entry name" value="HisK_dim/P_sf"/>
</dbReference>
<name>A0A8J6N813_9BACT</name>
<feature type="non-terminal residue" evidence="5">
    <location>
        <position position="409"/>
    </location>
</feature>
<dbReference type="PROSITE" id="PS51257">
    <property type="entry name" value="PROKAR_LIPOPROTEIN"/>
    <property type="match status" value="1"/>
</dbReference>
<dbReference type="Gene3D" id="1.10.287.130">
    <property type="match status" value="1"/>
</dbReference>
<keyword evidence="4" id="KW-0732">Signal</keyword>
<dbReference type="Gene3D" id="3.40.190.10">
    <property type="entry name" value="Periplasmic binding protein-like II"/>
    <property type="match status" value="2"/>
</dbReference>
<keyword evidence="3" id="KW-0812">Transmembrane</keyword>
<evidence type="ECO:0000256" key="2">
    <source>
        <dbReference type="ARBA" id="ARBA00012438"/>
    </source>
</evidence>
<dbReference type="CDD" id="cd00082">
    <property type="entry name" value="HisKA"/>
    <property type="match status" value="1"/>
</dbReference>
<feature type="transmembrane region" description="Helical" evidence="3">
    <location>
        <begin position="324"/>
        <end position="346"/>
    </location>
</feature>
<dbReference type="GO" id="GO:0000155">
    <property type="term" value="F:phosphorelay sensor kinase activity"/>
    <property type="evidence" value="ECO:0007669"/>
    <property type="project" value="InterPro"/>
</dbReference>
<dbReference type="SUPFAM" id="SSF47384">
    <property type="entry name" value="Homodimeric domain of signal transducing histidine kinase"/>
    <property type="match status" value="1"/>
</dbReference>
<dbReference type="AlphaFoldDB" id="A0A8J6N813"/>
<evidence type="ECO:0000256" key="1">
    <source>
        <dbReference type="ARBA" id="ARBA00000085"/>
    </source>
</evidence>
<gene>
    <name evidence="5" type="ORF">H8E80_09020</name>
</gene>
<comment type="caution">
    <text evidence="5">The sequence shown here is derived from an EMBL/GenBank/DDBJ whole genome shotgun (WGS) entry which is preliminary data.</text>
</comment>
<proteinExistence type="predicted"/>
<dbReference type="Proteomes" id="UP000603545">
    <property type="component" value="Unassembled WGS sequence"/>
</dbReference>
<sequence>MKIKHFSKLSVSIACLTMALFFTLTAACIALANDDQVKIGVLAKRGSERCLEKWSPTAKYLTARIPGKTFVIIPLDYEQIYFSVEKGEIDFILANSSFYVEMEKWYGINRIATLKNLVLGTACTRYQGVIFCKADQHDIRNLKDLKGKTFMAVSETSFGGWRMAWRELKEKGIDPHRDFKELRFGGIHDAVLYAVRDGKVDAGTVRADTFIRMHAEGKIDMQDFYVPYEYGEKIEGCPSFPRSTRSYPTWPFAELKHTPDELAEKVAIALIEMPSDSPAAIAARCAGWTIPKNYQSVHECLIDLKVGPYKHLGEITLSDLIRNYWYIFVITSIVFFIMAGFIVKILHLNRTIKASHIKLEGEIRERYQVEKELIEAKKAAETASITKSAFLANMSHEIRTPMNGVIAAT</sequence>
<evidence type="ECO:0000256" key="3">
    <source>
        <dbReference type="SAM" id="Phobius"/>
    </source>
</evidence>
<dbReference type="EMBL" id="JACNLL010000080">
    <property type="protein sequence ID" value="MBC8200163.1"/>
    <property type="molecule type" value="Genomic_DNA"/>
</dbReference>
<dbReference type="PANTHER" id="PTHR35841:SF1">
    <property type="entry name" value="PHOSPHONATES-BINDING PERIPLASMIC PROTEIN"/>
    <property type="match status" value="1"/>
</dbReference>
<dbReference type="SUPFAM" id="SSF53850">
    <property type="entry name" value="Periplasmic binding protein-like II"/>
    <property type="match status" value="1"/>
</dbReference>
<dbReference type="InterPro" id="IPR003661">
    <property type="entry name" value="HisK_dim/P_dom"/>
</dbReference>
<keyword evidence="3" id="KW-1133">Transmembrane helix</keyword>
<protein>
    <recommendedName>
        <fullName evidence="2">histidine kinase</fullName>
        <ecNumber evidence="2">2.7.13.3</ecNumber>
    </recommendedName>
</protein>
<evidence type="ECO:0000313" key="5">
    <source>
        <dbReference type="EMBL" id="MBC8200163.1"/>
    </source>
</evidence>
<comment type="catalytic activity">
    <reaction evidence="1">
        <text>ATP + protein L-histidine = ADP + protein N-phospho-L-histidine.</text>
        <dbReference type="EC" id="2.7.13.3"/>
    </reaction>
</comment>
<dbReference type="PANTHER" id="PTHR35841">
    <property type="entry name" value="PHOSPHONATES-BINDING PERIPLASMIC PROTEIN"/>
    <property type="match status" value="1"/>
</dbReference>
<dbReference type="Pfam" id="PF12974">
    <property type="entry name" value="Phosphonate-bd"/>
    <property type="match status" value="1"/>
</dbReference>
<feature type="signal peptide" evidence="4">
    <location>
        <begin position="1"/>
        <end position="26"/>
    </location>
</feature>
<feature type="chain" id="PRO_5035251068" description="histidine kinase" evidence="4">
    <location>
        <begin position="27"/>
        <end position="409"/>
    </location>
</feature>
<evidence type="ECO:0000256" key="4">
    <source>
        <dbReference type="SAM" id="SignalP"/>
    </source>
</evidence>
<organism evidence="5 6">
    <name type="scientific">Candidatus Desulfaltia bathyphila</name>
    <dbReference type="NCBI Taxonomy" id="2841697"/>
    <lineage>
        <taxon>Bacteria</taxon>
        <taxon>Pseudomonadati</taxon>
        <taxon>Thermodesulfobacteriota</taxon>
        <taxon>Desulfobacteria</taxon>
        <taxon>Desulfobacterales</taxon>
        <taxon>Desulfobacterales incertae sedis</taxon>
        <taxon>Candidatus Desulfaltia</taxon>
    </lineage>
</organism>
<reference evidence="5 6" key="1">
    <citation type="submission" date="2020-08" db="EMBL/GenBank/DDBJ databases">
        <title>Bridging the membrane lipid divide: bacteria of the FCB group superphylum have the potential to synthesize archaeal ether lipids.</title>
        <authorList>
            <person name="Villanueva L."/>
            <person name="Von Meijenfeldt F.A.B."/>
            <person name="Westbye A.B."/>
            <person name="Yadav S."/>
            <person name="Hopmans E.C."/>
            <person name="Dutilh B.E."/>
            <person name="Sinninghe Damste J.S."/>
        </authorList>
    </citation>
    <scope>NUCLEOTIDE SEQUENCE [LARGE SCALE GENOMIC DNA]</scope>
    <source>
        <strain evidence="5">NIOZ-UU82</strain>
    </source>
</reference>
<evidence type="ECO:0000313" key="6">
    <source>
        <dbReference type="Proteomes" id="UP000603545"/>
    </source>
</evidence>